<dbReference type="CDD" id="cd00180">
    <property type="entry name" value="PKc"/>
    <property type="match status" value="1"/>
</dbReference>
<proteinExistence type="inferred from homology"/>
<feature type="compositionally biased region" description="Acidic residues" evidence="3">
    <location>
        <begin position="279"/>
        <end position="290"/>
    </location>
</feature>
<evidence type="ECO:0000313" key="6">
    <source>
        <dbReference type="Proteomes" id="UP001470230"/>
    </source>
</evidence>
<keyword evidence="2" id="KW-0802">TPR repeat</keyword>
<reference evidence="5 6" key="1">
    <citation type="submission" date="2024-04" db="EMBL/GenBank/DDBJ databases">
        <title>Tritrichomonas musculus Genome.</title>
        <authorList>
            <person name="Alves-Ferreira E."/>
            <person name="Grigg M."/>
            <person name="Lorenzi H."/>
            <person name="Galac M."/>
        </authorList>
    </citation>
    <scope>NUCLEOTIDE SEQUENCE [LARGE SCALE GENOMIC DNA]</scope>
    <source>
        <strain evidence="5 6">EAF2021</strain>
    </source>
</reference>
<feature type="region of interest" description="Disordered" evidence="3">
    <location>
        <begin position="313"/>
        <end position="350"/>
    </location>
</feature>
<dbReference type="PANTHER" id="PTHR11102:SF147">
    <property type="entry name" value="SEL1L ADAPTOR SUBUNIT OF ERAD E3 UBIQUITIN LIGASE"/>
    <property type="match status" value="1"/>
</dbReference>
<dbReference type="Pfam" id="PF13181">
    <property type="entry name" value="TPR_8"/>
    <property type="match status" value="1"/>
</dbReference>
<evidence type="ECO:0000256" key="1">
    <source>
        <dbReference type="ARBA" id="ARBA00038101"/>
    </source>
</evidence>
<keyword evidence="6" id="KW-1185">Reference proteome</keyword>
<gene>
    <name evidence="5" type="ORF">M9Y10_000576</name>
</gene>
<evidence type="ECO:0000256" key="3">
    <source>
        <dbReference type="SAM" id="MobiDB-lite"/>
    </source>
</evidence>
<dbReference type="InterPro" id="IPR050767">
    <property type="entry name" value="Sel1_AlgK"/>
</dbReference>
<organism evidence="5 6">
    <name type="scientific">Tritrichomonas musculus</name>
    <dbReference type="NCBI Taxonomy" id="1915356"/>
    <lineage>
        <taxon>Eukaryota</taxon>
        <taxon>Metamonada</taxon>
        <taxon>Parabasalia</taxon>
        <taxon>Tritrichomonadida</taxon>
        <taxon>Tritrichomonadidae</taxon>
        <taxon>Tritrichomonas</taxon>
    </lineage>
</organism>
<dbReference type="Gene3D" id="1.25.40.10">
    <property type="entry name" value="Tetratricopeptide repeat domain"/>
    <property type="match status" value="2"/>
</dbReference>
<comment type="caution">
    <text evidence="5">The sequence shown here is derived from an EMBL/GenBank/DDBJ whole genome shotgun (WGS) entry which is preliminary data.</text>
</comment>
<dbReference type="EMBL" id="JAPFFF010000001">
    <property type="protein sequence ID" value="KAK8898295.1"/>
    <property type="molecule type" value="Genomic_DNA"/>
</dbReference>
<comment type="similarity">
    <text evidence="1">Belongs to the sel-1 family.</text>
</comment>
<dbReference type="SMART" id="SM00220">
    <property type="entry name" value="S_TKc"/>
    <property type="match status" value="1"/>
</dbReference>
<evidence type="ECO:0000259" key="4">
    <source>
        <dbReference type="PROSITE" id="PS50011"/>
    </source>
</evidence>
<feature type="repeat" description="TPR" evidence="2">
    <location>
        <begin position="1047"/>
        <end position="1080"/>
    </location>
</feature>
<dbReference type="Proteomes" id="UP001470230">
    <property type="component" value="Unassembled WGS sequence"/>
</dbReference>
<name>A0ABR2L7Q8_9EUKA</name>
<dbReference type="InterPro" id="IPR011009">
    <property type="entry name" value="Kinase-like_dom_sf"/>
</dbReference>
<dbReference type="InterPro" id="IPR006597">
    <property type="entry name" value="Sel1-like"/>
</dbReference>
<dbReference type="InterPro" id="IPR008271">
    <property type="entry name" value="Ser/Thr_kinase_AS"/>
</dbReference>
<dbReference type="SUPFAM" id="SSF81901">
    <property type="entry name" value="HCP-like"/>
    <property type="match status" value="3"/>
</dbReference>
<dbReference type="InterPro" id="IPR011990">
    <property type="entry name" value="TPR-like_helical_dom_sf"/>
</dbReference>
<feature type="compositionally biased region" description="Acidic residues" evidence="3">
    <location>
        <begin position="313"/>
        <end position="331"/>
    </location>
</feature>
<evidence type="ECO:0000313" key="5">
    <source>
        <dbReference type="EMBL" id="KAK8898295.1"/>
    </source>
</evidence>
<dbReference type="InterPro" id="IPR019734">
    <property type="entry name" value="TPR_rpt"/>
</dbReference>
<dbReference type="Gene3D" id="1.10.510.10">
    <property type="entry name" value="Transferase(Phosphotransferase) domain 1"/>
    <property type="match status" value="1"/>
</dbReference>
<sequence>MPQHFELMKSLIKDQTIQRIYSKFEFLYYPFSIIYSNENNDTLCQKIDSFQEFLLHYLLNYKFITYCYKNKEKVEAQLKDFIICVENKCMIIADIDKKIIDLIIDKLQCYQIKLLNIDSDSKETKEEIKNFSKHFSVEIHNNEFLKLTFKTIACFMIRRFYCPTDYFNDHSFFMFPECNKIKKDYEIIKDSIEQYFQSENELLSSFYYWIHSPRDYINFYSRSIKQEDPEKKYVSTPFGDIPVEGFELVPKEESEEIIRDVDHMIRTLTDPLYLNANNDEYEDSNDEIESQNENQKNSESNYEITPFGNIVFEDENDDFDDDDQSSTSDEDNYQRKKNFESSSSSDDSENYDNSCIHQDFFENDFIILRRLYQNDEAIFYMVFHIKSFYIFVMKKIFHVNEMDNQINHEIYFCENYSHRCFTQFYGFLKENDKIVGFIYEFMSNDSLNSFVNSHEDEIDEIYILMTINRIVQGIEYLHSNSLIYRDLKPKNILIDHDFIPYISDFETIRHPFDDTPNVDFTGNIGTFYYSSPEQDKNINISYPTDIYSFGLTVYFLYEKKDMRSLINSNLEKRQNDEILLINNCSETIQKLYKKCVKYNQFERPKINEIKEIIIGIINSTNIILDYITNEDIDFNKSNLVQFISERLFLQLDEVPQLHDTHEMLKKIRYIVIGRIIEDDLLFYSSLGNYYYDIELYEEARKCFEKKANLMNPVDLYKLGRIYYEGLNVQQDFTKAKQYFIISAERGNANSLLILGLFYMNGISVDQDYNKAREYFEKAVEKEKGDAYLFLGDLYLYGYGVPYDYRRAKRYYEVYLNKQNFYGNYKIGKLYENGLGVKKNYLKAKEYYERAYNSDAFISIGHFYKNGYGVKKNYKKARMYYEKASNMNNSYAFNCLGELYEKGLGVTRNYLTAHYYYKLAAKLNNPEALFYLGYYYSTDNVDISKAIEYYMKCHEIHYEKIITENSLDNISSFYFRLNHYYYRSSNDIGLIYFLDLDDIEKSIEFLKESALNEFIFGQNNYGLLCQFYLNKTEEAEYFFQKASKKRFSLAFYNLGYLKEKEGKIDESIELFIKAIESENEPLIFHSYQHFDKRLEISKTFVICFTNLKLADYYFSKADYKESKKYFIQAFKKLKMNSEETSHQFNLNSHNCFSYLGDFILGFPLFNLANQGNFNLNEIIDSYQSKITSKENLKTTQFNINIKKEKIIKSNEIYNTLNDSNMCVLENDDDISISNPGDLFDYMIEKTPKSLFGNEIKEIVQIMNTILYTPPYNILFGRLKTEIPKFKPKNIIDPNLKNINELFYEGLEIEELING</sequence>
<dbReference type="PROSITE" id="PS50011">
    <property type="entry name" value="PROTEIN_KINASE_DOM"/>
    <property type="match status" value="1"/>
</dbReference>
<protein>
    <recommendedName>
        <fullName evidence="4">Protein kinase domain-containing protein</fullName>
    </recommendedName>
</protein>
<dbReference type="SMART" id="SM00028">
    <property type="entry name" value="TPR"/>
    <property type="match status" value="6"/>
</dbReference>
<feature type="compositionally biased region" description="Low complexity" evidence="3">
    <location>
        <begin position="291"/>
        <end position="301"/>
    </location>
</feature>
<evidence type="ECO:0000256" key="2">
    <source>
        <dbReference type="PROSITE-ProRule" id="PRU00339"/>
    </source>
</evidence>
<dbReference type="InterPro" id="IPR000719">
    <property type="entry name" value="Prot_kinase_dom"/>
</dbReference>
<dbReference type="Pfam" id="PF08238">
    <property type="entry name" value="Sel1"/>
    <property type="match status" value="7"/>
</dbReference>
<dbReference type="Pfam" id="PF00069">
    <property type="entry name" value="Pkinase"/>
    <property type="match status" value="1"/>
</dbReference>
<accession>A0ABR2L7Q8</accession>
<dbReference type="SUPFAM" id="SSF56112">
    <property type="entry name" value="Protein kinase-like (PK-like)"/>
    <property type="match status" value="1"/>
</dbReference>
<feature type="domain" description="Protein kinase" evidence="4">
    <location>
        <begin position="365"/>
        <end position="614"/>
    </location>
</feature>
<dbReference type="PANTHER" id="PTHR11102">
    <property type="entry name" value="SEL-1-LIKE PROTEIN"/>
    <property type="match status" value="1"/>
</dbReference>
<dbReference type="PROSITE" id="PS00108">
    <property type="entry name" value="PROTEIN_KINASE_ST"/>
    <property type="match status" value="1"/>
</dbReference>
<feature type="region of interest" description="Disordered" evidence="3">
    <location>
        <begin position="276"/>
        <end position="301"/>
    </location>
</feature>
<dbReference type="SMART" id="SM00671">
    <property type="entry name" value="SEL1"/>
    <property type="match status" value="7"/>
</dbReference>
<dbReference type="PROSITE" id="PS50005">
    <property type="entry name" value="TPR"/>
    <property type="match status" value="1"/>
</dbReference>